<reference evidence="2 3" key="1">
    <citation type="submission" date="2019-05" db="EMBL/GenBank/DDBJ databases">
        <title>Emergence of the Ug99 lineage of the wheat stem rust pathogen through somatic hybridization.</title>
        <authorList>
            <person name="Li F."/>
            <person name="Upadhyaya N.M."/>
            <person name="Sperschneider J."/>
            <person name="Matny O."/>
            <person name="Nguyen-Phuc H."/>
            <person name="Mago R."/>
            <person name="Raley C."/>
            <person name="Miller M.E."/>
            <person name="Silverstein K.A.T."/>
            <person name="Henningsen E."/>
            <person name="Hirsch C.D."/>
            <person name="Visser B."/>
            <person name="Pretorius Z.A."/>
            <person name="Steffenson B.J."/>
            <person name="Schwessinger B."/>
            <person name="Dodds P.N."/>
            <person name="Figueroa M."/>
        </authorList>
    </citation>
    <scope>NUCLEOTIDE SEQUENCE [LARGE SCALE GENOMIC DNA]</scope>
    <source>
        <strain evidence="2 3">Ug99</strain>
    </source>
</reference>
<comment type="caution">
    <text evidence="2">The sequence shown here is derived from an EMBL/GenBank/DDBJ whole genome shotgun (WGS) entry which is preliminary data.</text>
</comment>
<dbReference type="AlphaFoldDB" id="A0A5B0NS31"/>
<feature type="region of interest" description="Disordered" evidence="1">
    <location>
        <begin position="1"/>
        <end position="84"/>
    </location>
</feature>
<evidence type="ECO:0000313" key="2">
    <source>
        <dbReference type="EMBL" id="KAA1092031.1"/>
    </source>
</evidence>
<evidence type="ECO:0000256" key="1">
    <source>
        <dbReference type="SAM" id="MobiDB-lite"/>
    </source>
</evidence>
<feature type="region of interest" description="Disordered" evidence="1">
    <location>
        <begin position="359"/>
        <end position="391"/>
    </location>
</feature>
<dbReference type="Proteomes" id="UP000325313">
    <property type="component" value="Unassembled WGS sequence"/>
</dbReference>
<sequence>MSNIELPGSIPNTPSKRKGTYNETPIKIEGSPMKPTEVKNRPAKRIMSVLGKDPDSNMQDAKPENLPFDPEDTDIKPVIPMPNTRGDSWEKIRAQLLRCSTPHMRFRAMWDRYDHNDRSKLENQKELNVMIIMIQALREGKSVVDKPDILLHSALRELRLTPKLLQQAKDHVNWPNEYIIHLSPTDALQLPSFDNRLRGVFYGTEGRKSAYVWHLMPIFKAKDNHFAARYLKFKAQSTPKTIVTTPSLINGNLTYNGDLTFFIPSIPTGEVPMRLWKNPNNNHLPGLVCGHPVKLELLPACHMCGCEDHDVAHCLYTNHLLGAPAIPEESDNEIMEISHFPEPISKKKKKANKVISEVPTVVHHSAKQRGNGLPVASTSRGKAPANRGGNS</sequence>
<proteinExistence type="predicted"/>
<protein>
    <submittedName>
        <fullName evidence="2">Uncharacterized protein</fullName>
    </submittedName>
</protein>
<dbReference type="EMBL" id="VDEP01000379">
    <property type="protein sequence ID" value="KAA1092031.1"/>
    <property type="molecule type" value="Genomic_DNA"/>
</dbReference>
<name>A0A5B0NS31_PUCGR</name>
<gene>
    <name evidence="2" type="ORF">PGTUg99_020656</name>
</gene>
<evidence type="ECO:0000313" key="3">
    <source>
        <dbReference type="Proteomes" id="UP000325313"/>
    </source>
</evidence>
<organism evidence="2 3">
    <name type="scientific">Puccinia graminis f. sp. tritici</name>
    <dbReference type="NCBI Taxonomy" id="56615"/>
    <lineage>
        <taxon>Eukaryota</taxon>
        <taxon>Fungi</taxon>
        <taxon>Dikarya</taxon>
        <taxon>Basidiomycota</taxon>
        <taxon>Pucciniomycotina</taxon>
        <taxon>Pucciniomycetes</taxon>
        <taxon>Pucciniales</taxon>
        <taxon>Pucciniaceae</taxon>
        <taxon>Puccinia</taxon>
    </lineage>
</organism>
<accession>A0A5B0NS31</accession>